<dbReference type="PANTHER" id="PTHR36842:SF1">
    <property type="entry name" value="PROTEIN TOLB"/>
    <property type="match status" value="1"/>
</dbReference>
<evidence type="ECO:0000313" key="3">
    <source>
        <dbReference type="EMBL" id="SDM28760.1"/>
    </source>
</evidence>
<name>A0A1G9S0I3_9BACT</name>
<evidence type="ECO:0000313" key="4">
    <source>
        <dbReference type="Proteomes" id="UP000198901"/>
    </source>
</evidence>
<dbReference type="SUPFAM" id="SSF82171">
    <property type="entry name" value="DPP6 N-terminal domain-like"/>
    <property type="match status" value="1"/>
</dbReference>
<evidence type="ECO:0000256" key="1">
    <source>
        <dbReference type="ARBA" id="ARBA00009820"/>
    </source>
</evidence>
<dbReference type="RefSeq" id="WP_176785570.1">
    <property type="nucleotide sequence ID" value="NZ_FNGS01000005.1"/>
</dbReference>
<dbReference type="InterPro" id="IPR011659">
    <property type="entry name" value="WD40"/>
</dbReference>
<dbReference type="STRING" id="563176.SAMN04488090_3120"/>
<dbReference type="PANTHER" id="PTHR36842">
    <property type="entry name" value="PROTEIN TOLB HOMOLOG"/>
    <property type="match status" value="1"/>
</dbReference>
<dbReference type="EMBL" id="FNGS01000005">
    <property type="protein sequence ID" value="SDM28760.1"/>
    <property type="molecule type" value="Genomic_DNA"/>
</dbReference>
<feature type="signal peptide" evidence="2">
    <location>
        <begin position="1"/>
        <end position="18"/>
    </location>
</feature>
<dbReference type="Proteomes" id="UP000198901">
    <property type="component" value="Unassembled WGS sequence"/>
</dbReference>
<keyword evidence="4" id="KW-1185">Reference proteome</keyword>
<dbReference type="AlphaFoldDB" id="A0A1G9S0I3"/>
<organism evidence="3 4">
    <name type="scientific">Siphonobacter aquaeclarae</name>
    <dbReference type="NCBI Taxonomy" id="563176"/>
    <lineage>
        <taxon>Bacteria</taxon>
        <taxon>Pseudomonadati</taxon>
        <taxon>Bacteroidota</taxon>
        <taxon>Cytophagia</taxon>
        <taxon>Cytophagales</taxon>
        <taxon>Cytophagaceae</taxon>
        <taxon>Siphonobacter</taxon>
    </lineage>
</organism>
<gene>
    <name evidence="3" type="ORF">SAMN04488090_3120</name>
</gene>
<feature type="chain" id="PRO_5011484284" evidence="2">
    <location>
        <begin position="19"/>
        <end position="948"/>
    </location>
</feature>
<proteinExistence type="inferred from homology"/>
<comment type="similarity">
    <text evidence="1">Belongs to the TolB family.</text>
</comment>
<dbReference type="InterPro" id="IPR011042">
    <property type="entry name" value="6-blade_b-propeller_TolB-like"/>
</dbReference>
<dbReference type="Gene3D" id="2.120.10.30">
    <property type="entry name" value="TolB, C-terminal domain"/>
    <property type="match status" value="1"/>
</dbReference>
<dbReference type="Pfam" id="PF07676">
    <property type="entry name" value="PD40"/>
    <property type="match status" value="1"/>
</dbReference>
<sequence length="948" mass="106860">MKLPVCLLAFMLPFGAFAQLGSTVQNPSSVKWSQIKTPHFRVIFPRGQDSVGTRLAHTLETVYEPVSKTLGKKPRPISLVLQNQTTVSNGFVTLLPRHSEFYITSPQDANFVGLNRWLDLLSVHEFRHVVQNDKALTGFSKILYYGFGYNALSFINIGIPDWFTEGDAVCTETALTPGGRGRIPEFNLLFRTQLTSRKTPFSYSKAVAGSYRDNIPDWYVLGYHLANYARRTYGPDIWDKTLQRYYSFPLYPFSFSNSLRKSTGHKIEQLYTDALADFRREWTTEDAQYTPVQDVPASPAKVYTDYVTPQYLADGRLVALRSGLADIPAFVTLDGKTERQVHQTGFVNNSATLSTGGKIIVWAEQHFDPRWGMRDYTVIKSMDVDFRNLNQLTFKSRYFAPTLSPDASRLVVVETETSGNSRLVLLNGYDGSLRRVFNNPDGAFLQQPRFLEDGKHVVFIAQQAARKYLRVLDTDSGSQETLFETGNENIAQPVVSGKWVFYNSPLSGIDNIYAFDTETKIHYQVTNRPFGAYHVTVSPDGKTLAFQDFRSEGFRIATIPFEPGTWKKKEEVRPAATRAFGPLVQQENQGNILKQVPSGPLAVKPYSKANLFNIYGWGPVFESTGTGLTLGLQSQNLLSTTFASAGYGYDAGERRGRWFGNFSYLGWFPVIDVGVVSAERSTTLPIDRAQPIDSMRTDRWRQNELNIGLRLPLILTHSKYREGLNLSVQANFIQTKGYDLPRRYLDEPGTNNLAATTLAFAYSRLLRQAKRDVQPRLGQVLSLYARNTPFGGVLSGNLFAAQARLFFPGLAKHHSLRLFGGMQFQGSGDSYSFGSPMFFPRGYSYVSTDQLYTGTIQYQLPLAYPDWNLGRLLYIQRIKLNAFGDFGQGISGENDRSRFVQQYRSAGLDLSFEFNVLRLRQPFEAGLRAVWTEQKGMLIQPLVVDIGF</sequence>
<accession>A0A1G9S0I3</accession>
<keyword evidence="2" id="KW-0732">Signal</keyword>
<evidence type="ECO:0000256" key="2">
    <source>
        <dbReference type="SAM" id="SignalP"/>
    </source>
</evidence>
<reference evidence="3 4" key="1">
    <citation type="submission" date="2016-10" db="EMBL/GenBank/DDBJ databases">
        <authorList>
            <person name="de Groot N.N."/>
        </authorList>
    </citation>
    <scope>NUCLEOTIDE SEQUENCE [LARGE SCALE GENOMIC DNA]</scope>
    <source>
        <strain evidence="3 4">DSM 21668</strain>
    </source>
</reference>
<protein>
    <submittedName>
        <fullName evidence="3">WD40-like Beta Propeller Repeat</fullName>
    </submittedName>
</protein>